<keyword evidence="4" id="KW-1185">Reference proteome</keyword>
<evidence type="ECO:0000313" key="3">
    <source>
        <dbReference type="EMBL" id="CAH1388600.1"/>
    </source>
</evidence>
<keyword evidence="2" id="KW-1133">Transmembrane helix</keyword>
<keyword evidence="2" id="KW-0812">Transmembrane</keyword>
<gene>
    <name evidence="3" type="ORF">NEZAVI_LOCUS187</name>
</gene>
<feature type="transmembrane region" description="Helical" evidence="2">
    <location>
        <begin position="350"/>
        <end position="370"/>
    </location>
</feature>
<reference evidence="3" key="1">
    <citation type="submission" date="2022-01" db="EMBL/GenBank/DDBJ databases">
        <authorList>
            <person name="King R."/>
        </authorList>
    </citation>
    <scope>NUCLEOTIDE SEQUENCE</scope>
</reference>
<feature type="region of interest" description="Disordered" evidence="1">
    <location>
        <begin position="186"/>
        <end position="274"/>
    </location>
</feature>
<feature type="compositionally biased region" description="Basic and acidic residues" evidence="1">
    <location>
        <begin position="221"/>
        <end position="231"/>
    </location>
</feature>
<keyword evidence="2" id="KW-0472">Membrane</keyword>
<evidence type="ECO:0000313" key="4">
    <source>
        <dbReference type="Proteomes" id="UP001152798"/>
    </source>
</evidence>
<dbReference type="OrthoDB" id="6618775at2759"/>
<feature type="region of interest" description="Disordered" evidence="1">
    <location>
        <begin position="91"/>
        <end position="124"/>
    </location>
</feature>
<protein>
    <submittedName>
        <fullName evidence="3">Uncharacterized protein</fullName>
    </submittedName>
</protein>
<feature type="compositionally biased region" description="Polar residues" evidence="1">
    <location>
        <begin position="198"/>
        <end position="219"/>
    </location>
</feature>
<name>A0A9P0E242_NEZVI</name>
<feature type="compositionally biased region" description="Basic and acidic residues" evidence="1">
    <location>
        <begin position="100"/>
        <end position="113"/>
    </location>
</feature>
<feature type="compositionally biased region" description="Basic and acidic residues" evidence="1">
    <location>
        <begin position="316"/>
        <end position="334"/>
    </location>
</feature>
<dbReference type="AlphaFoldDB" id="A0A9P0E242"/>
<evidence type="ECO:0000256" key="1">
    <source>
        <dbReference type="SAM" id="MobiDB-lite"/>
    </source>
</evidence>
<sequence length="380" mass="43370">MASKCHKENLIKPSSRAKWFRMPGGKYRKQQSDFSQPGIVPGKLADESQLGGLSSLLQLNKEPIIEVKPPLPKPLKKRYRDEIYNNIEPVVEPPLSRTGPEIKIEENGDKSKPGAETSEEEEERLKVWRSHILEENVNTKRTRARACKGQRYREFMWTSYANRRRSNRWELNQDKDEVLPVKKIKNSNKNEKSRNKTIKTTKTANGTVTPFSEKSNDLMSESDHSGEKSDDALPLQNIDEPQVIKKGKRKIPKSKANSSFDIVSPTKDSNDNLMATDSEENIDFSQNNDSEVEMKNNYSGFVFLAPNDQSLNGNHDPTEDNKSNSLQEESRKLDSSLVGSKKRKARRQEIRRLAPGSTFKGILLLFYFFINKLTFMSACS</sequence>
<proteinExistence type="predicted"/>
<organism evidence="3 4">
    <name type="scientific">Nezara viridula</name>
    <name type="common">Southern green stink bug</name>
    <name type="synonym">Cimex viridulus</name>
    <dbReference type="NCBI Taxonomy" id="85310"/>
    <lineage>
        <taxon>Eukaryota</taxon>
        <taxon>Metazoa</taxon>
        <taxon>Ecdysozoa</taxon>
        <taxon>Arthropoda</taxon>
        <taxon>Hexapoda</taxon>
        <taxon>Insecta</taxon>
        <taxon>Pterygota</taxon>
        <taxon>Neoptera</taxon>
        <taxon>Paraneoptera</taxon>
        <taxon>Hemiptera</taxon>
        <taxon>Heteroptera</taxon>
        <taxon>Panheteroptera</taxon>
        <taxon>Pentatomomorpha</taxon>
        <taxon>Pentatomoidea</taxon>
        <taxon>Pentatomidae</taxon>
        <taxon>Pentatominae</taxon>
        <taxon>Nezara</taxon>
    </lineage>
</organism>
<feature type="region of interest" description="Disordered" evidence="1">
    <location>
        <begin position="306"/>
        <end position="347"/>
    </location>
</feature>
<dbReference type="EMBL" id="OV725077">
    <property type="protein sequence ID" value="CAH1388600.1"/>
    <property type="molecule type" value="Genomic_DNA"/>
</dbReference>
<dbReference type="Proteomes" id="UP001152798">
    <property type="component" value="Chromosome 1"/>
</dbReference>
<evidence type="ECO:0000256" key="2">
    <source>
        <dbReference type="SAM" id="Phobius"/>
    </source>
</evidence>
<accession>A0A9P0E242</accession>